<evidence type="ECO:0008006" key="6">
    <source>
        <dbReference type="Google" id="ProtNLM"/>
    </source>
</evidence>
<dbReference type="GO" id="GO:0098542">
    <property type="term" value="P:defense response to other organism"/>
    <property type="evidence" value="ECO:0007669"/>
    <property type="project" value="InterPro"/>
</dbReference>
<gene>
    <name evidence="4" type="ORF">RJ641_005868</name>
</gene>
<feature type="transmembrane region" description="Helical" evidence="3">
    <location>
        <begin position="87"/>
        <end position="109"/>
    </location>
</feature>
<comment type="subcellular location">
    <subcellularLocation>
        <location evidence="1">Membrane</location>
    </subcellularLocation>
</comment>
<feature type="transmembrane region" description="Helical" evidence="3">
    <location>
        <begin position="165"/>
        <end position="185"/>
    </location>
</feature>
<feature type="transmembrane region" description="Helical" evidence="3">
    <location>
        <begin position="60"/>
        <end position="80"/>
    </location>
</feature>
<evidence type="ECO:0000256" key="1">
    <source>
        <dbReference type="ARBA" id="ARBA00004370"/>
    </source>
</evidence>
<accession>A0AAN8VDG8</accession>
<dbReference type="GO" id="GO:0005886">
    <property type="term" value="C:plasma membrane"/>
    <property type="evidence" value="ECO:0007669"/>
    <property type="project" value="TreeGrafter"/>
</dbReference>
<protein>
    <recommendedName>
        <fullName evidence="6">Late embryogenesis abundant protein LEA-2 subgroup domain-containing protein</fullName>
    </recommendedName>
</protein>
<keyword evidence="3" id="KW-0812">Transmembrane</keyword>
<feature type="transmembrane region" description="Helical" evidence="3">
    <location>
        <begin position="230"/>
        <end position="260"/>
    </location>
</feature>
<sequence>MGNQFLQRGKGSRVWGGVLLCWVFFMLAARKISHHSKFHLCADMRNILGVPDTLNVNTNFPFLIVGVLGFVLCVHGNLLVISLKGEIWGWAVFYAGIASVAFGSAYYHLKPDDDRLVWDTLPKTLRVNSLEYKWALIGAFDFSHVSHLAHPDAFVQKFQVSRYRIIRRALCGMFMHFLTSLLVNWDIKQSTISTKGITTRTPPTKPQLYRLYRPLPPHLRVSHRRSGRRCCCICCIWSTLLIIFLILLTAIAGAVFYVIYSPRRPTFTLSSLKLSRFNLTEDSNSNSILYTKFNLTLLAKNRNHKLVYLYDQLSIEVHSSGVALGNGTSPAFIHEVNDATVIRSAITSDARELDADDVNTLRSDLKRKNGLPLKVLLETKVSVILGNMKSTKIGLGVTCHGITCPVPEEYGDLEGEKDGETYVTLPPLKGSVA</sequence>
<organism evidence="4 5">
    <name type="scientific">Dillenia turbinata</name>
    <dbReference type="NCBI Taxonomy" id="194707"/>
    <lineage>
        <taxon>Eukaryota</taxon>
        <taxon>Viridiplantae</taxon>
        <taxon>Streptophyta</taxon>
        <taxon>Embryophyta</taxon>
        <taxon>Tracheophyta</taxon>
        <taxon>Spermatophyta</taxon>
        <taxon>Magnoliopsida</taxon>
        <taxon>eudicotyledons</taxon>
        <taxon>Gunneridae</taxon>
        <taxon>Pentapetalae</taxon>
        <taxon>Dilleniales</taxon>
        <taxon>Dilleniaceae</taxon>
        <taxon>Dillenia</taxon>
    </lineage>
</organism>
<name>A0AAN8VDG8_9MAGN</name>
<dbReference type="Proteomes" id="UP001370490">
    <property type="component" value="Unassembled WGS sequence"/>
</dbReference>
<evidence type="ECO:0000313" key="4">
    <source>
        <dbReference type="EMBL" id="KAK6927277.1"/>
    </source>
</evidence>
<keyword evidence="5" id="KW-1185">Reference proteome</keyword>
<dbReference type="PANTHER" id="PTHR31234:SF6">
    <property type="entry name" value="LATE EMBRYOGENESIS ABUNDANT PROTEIN LEA-2 SUBGROUP DOMAIN-CONTAINING PROTEIN"/>
    <property type="match status" value="1"/>
</dbReference>
<evidence type="ECO:0000256" key="2">
    <source>
        <dbReference type="ARBA" id="ARBA00023136"/>
    </source>
</evidence>
<proteinExistence type="predicted"/>
<keyword evidence="3" id="KW-1133">Transmembrane helix</keyword>
<dbReference type="AlphaFoldDB" id="A0AAN8VDG8"/>
<dbReference type="EMBL" id="JBAMMX010000014">
    <property type="protein sequence ID" value="KAK6927277.1"/>
    <property type="molecule type" value="Genomic_DNA"/>
</dbReference>
<feature type="transmembrane region" description="Helical" evidence="3">
    <location>
        <begin position="12"/>
        <end position="29"/>
    </location>
</feature>
<dbReference type="InterPro" id="IPR044839">
    <property type="entry name" value="NDR1-like"/>
</dbReference>
<comment type="caution">
    <text evidence="4">The sequence shown here is derived from an EMBL/GenBank/DDBJ whole genome shotgun (WGS) entry which is preliminary data.</text>
</comment>
<keyword evidence="2 3" id="KW-0472">Membrane</keyword>
<dbReference type="PANTHER" id="PTHR31234">
    <property type="entry name" value="LATE EMBRYOGENESIS ABUNDANT (LEA) HYDROXYPROLINE-RICH GLYCOPROTEIN FAMILY"/>
    <property type="match status" value="1"/>
</dbReference>
<evidence type="ECO:0000313" key="5">
    <source>
        <dbReference type="Proteomes" id="UP001370490"/>
    </source>
</evidence>
<reference evidence="4 5" key="1">
    <citation type="submission" date="2023-12" db="EMBL/GenBank/DDBJ databases">
        <title>A high-quality genome assembly for Dillenia turbinata (Dilleniales).</title>
        <authorList>
            <person name="Chanderbali A."/>
        </authorList>
    </citation>
    <scope>NUCLEOTIDE SEQUENCE [LARGE SCALE GENOMIC DNA]</scope>
    <source>
        <strain evidence="4">LSX21</strain>
        <tissue evidence="4">Leaf</tissue>
    </source>
</reference>
<evidence type="ECO:0000256" key="3">
    <source>
        <dbReference type="SAM" id="Phobius"/>
    </source>
</evidence>